<dbReference type="Pfam" id="PF20236">
    <property type="entry name" value="DUF6593"/>
    <property type="match status" value="1"/>
</dbReference>
<evidence type="ECO:0000313" key="4">
    <source>
        <dbReference type="Proteomes" id="UP001222325"/>
    </source>
</evidence>
<comment type="caution">
    <text evidence="3">The sequence shown here is derived from an EMBL/GenBank/DDBJ whole genome shotgun (WGS) entry which is preliminary data.</text>
</comment>
<evidence type="ECO:0000259" key="2">
    <source>
        <dbReference type="Pfam" id="PF20236"/>
    </source>
</evidence>
<dbReference type="InterPro" id="IPR046528">
    <property type="entry name" value="DUF6593"/>
</dbReference>
<protein>
    <recommendedName>
        <fullName evidence="2">DUF6593 domain-containing protein</fullName>
    </recommendedName>
</protein>
<dbReference type="Proteomes" id="UP001222325">
    <property type="component" value="Unassembled WGS sequence"/>
</dbReference>
<feature type="domain" description="DUF6593" evidence="2">
    <location>
        <begin position="100"/>
        <end position="220"/>
    </location>
</feature>
<reference evidence="3" key="1">
    <citation type="submission" date="2023-03" db="EMBL/GenBank/DDBJ databases">
        <title>Massive genome expansion in bonnet fungi (Mycena s.s.) driven by repeated elements and novel gene families across ecological guilds.</title>
        <authorList>
            <consortium name="Lawrence Berkeley National Laboratory"/>
            <person name="Harder C.B."/>
            <person name="Miyauchi S."/>
            <person name="Viragh M."/>
            <person name="Kuo A."/>
            <person name="Thoen E."/>
            <person name="Andreopoulos B."/>
            <person name="Lu D."/>
            <person name="Skrede I."/>
            <person name="Drula E."/>
            <person name="Henrissat B."/>
            <person name="Morin E."/>
            <person name="Kohler A."/>
            <person name="Barry K."/>
            <person name="LaButti K."/>
            <person name="Morin E."/>
            <person name="Salamov A."/>
            <person name="Lipzen A."/>
            <person name="Mereny Z."/>
            <person name="Hegedus B."/>
            <person name="Baldrian P."/>
            <person name="Stursova M."/>
            <person name="Weitz H."/>
            <person name="Taylor A."/>
            <person name="Grigoriev I.V."/>
            <person name="Nagy L.G."/>
            <person name="Martin F."/>
            <person name="Kauserud H."/>
        </authorList>
    </citation>
    <scope>NUCLEOTIDE SEQUENCE</scope>
    <source>
        <strain evidence="3">CBHHK173m</strain>
    </source>
</reference>
<feature type="region of interest" description="Disordered" evidence="1">
    <location>
        <begin position="55"/>
        <end position="80"/>
    </location>
</feature>
<accession>A0AAD6XT62</accession>
<dbReference type="AlphaFoldDB" id="A0AAD6XT62"/>
<organism evidence="3 4">
    <name type="scientific">Mycena belliarum</name>
    <dbReference type="NCBI Taxonomy" id="1033014"/>
    <lineage>
        <taxon>Eukaryota</taxon>
        <taxon>Fungi</taxon>
        <taxon>Dikarya</taxon>
        <taxon>Basidiomycota</taxon>
        <taxon>Agaricomycotina</taxon>
        <taxon>Agaricomycetes</taxon>
        <taxon>Agaricomycetidae</taxon>
        <taxon>Agaricales</taxon>
        <taxon>Marasmiineae</taxon>
        <taxon>Mycenaceae</taxon>
        <taxon>Mycena</taxon>
    </lineage>
</organism>
<gene>
    <name evidence="3" type="ORF">B0H15DRAFT_943706</name>
</gene>
<proteinExistence type="predicted"/>
<keyword evidence="4" id="KW-1185">Reference proteome</keyword>
<dbReference type="EMBL" id="JARJCN010000004">
    <property type="protein sequence ID" value="KAJ7101380.1"/>
    <property type="molecule type" value="Genomic_DNA"/>
</dbReference>
<sequence>MRAQTKMHHRQYCSEAPRAAPCGKSLSWIISILDIKRPRRGERRIMHAREPCYSSINMGRTTPTPRRLGRGARRSTTPTPVSYDEDVLSLDFVCRRNGRSVLNCTVVARGTFTPYFHIATHSDARTFFRTNKGDTVAAIQWRGAGGATFVEVDKAVLRQRVSEWMRVSGDASYRMMEIRGQGYVWVPQDNSICMYLWNPGSSTVPELLARIEKANDTVTLEITSDAMVRGLLEIAVVAATLFQSGCCID</sequence>
<name>A0AAD6XT62_9AGAR</name>
<evidence type="ECO:0000313" key="3">
    <source>
        <dbReference type="EMBL" id="KAJ7101380.1"/>
    </source>
</evidence>
<evidence type="ECO:0000256" key="1">
    <source>
        <dbReference type="SAM" id="MobiDB-lite"/>
    </source>
</evidence>